<evidence type="ECO:0000313" key="2">
    <source>
        <dbReference type="EMBL" id="SNS07928.1"/>
    </source>
</evidence>
<dbReference type="RefSeq" id="WP_089372829.1">
    <property type="nucleotide sequence ID" value="NZ_BMEP01000005.1"/>
</dbReference>
<dbReference type="Proteomes" id="UP000198379">
    <property type="component" value="Unassembled WGS sequence"/>
</dbReference>
<protein>
    <submittedName>
        <fullName evidence="2">Uncharacterized protein</fullName>
    </submittedName>
</protein>
<evidence type="ECO:0000256" key="1">
    <source>
        <dbReference type="SAM" id="SignalP"/>
    </source>
</evidence>
<evidence type="ECO:0000313" key="3">
    <source>
        <dbReference type="Proteomes" id="UP000198379"/>
    </source>
</evidence>
<gene>
    <name evidence="2" type="ORF">SAMN06265376_106218</name>
</gene>
<dbReference type="AlphaFoldDB" id="A0A239BKN3"/>
<keyword evidence="3" id="KW-1185">Reference proteome</keyword>
<proteinExistence type="predicted"/>
<sequence length="199" mass="21004">MKGALLKLLILLLLPFFAYAQVGVGTLTPNGMLTVDASSGTTAALELVAQATPTTNLANGQLAVIGNTLYMYDGSRSKWLTVESTAIQFGRDGSVDNDNLHYGGNLTSGTAGALMPLNGTIVAISAMGGSGDDTNINIRARDATNTNSVNETFALSGLRYIDTAANFDFDAGDYITARGRDTSTITDNVTVIIWVKWRQ</sequence>
<name>A0A239BKN3_9FLAO</name>
<accession>A0A239BKN3</accession>
<feature type="chain" id="PRO_5012647295" evidence="1">
    <location>
        <begin position="21"/>
        <end position="199"/>
    </location>
</feature>
<dbReference type="OrthoDB" id="1488700at2"/>
<dbReference type="EMBL" id="FZNY01000006">
    <property type="protein sequence ID" value="SNS07928.1"/>
    <property type="molecule type" value="Genomic_DNA"/>
</dbReference>
<reference evidence="2 3" key="1">
    <citation type="submission" date="2017-06" db="EMBL/GenBank/DDBJ databases">
        <authorList>
            <person name="Kim H.J."/>
            <person name="Triplett B.A."/>
        </authorList>
    </citation>
    <scope>NUCLEOTIDE SEQUENCE [LARGE SCALE GENOMIC DNA]</scope>
    <source>
        <strain evidence="2 3">DSM 25597</strain>
    </source>
</reference>
<organism evidence="2 3">
    <name type="scientific">Dokdonia pacifica</name>
    <dbReference type="NCBI Taxonomy" id="1627892"/>
    <lineage>
        <taxon>Bacteria</taxon>
        <taxon>Pseudomonadati</taxon>
        <taxon>Bacteroidota</taxon>
        <taxon>Flavobacteriia</taxon>
        <taxon>Flavobacteriales</taxon>
        <taxon>Flavobacteriaceae</taxon>
        <taxon>Dokdonia</taxon>
    </lineage>
</organism>
<keyword evidence="1" id="KW-0732">Signal</keyword>
<feature type="signal peptide" evidence="1">
    <location>
        <begin position="1"/>
        <end position="20"/>
    </location>
</feature>